<name>A0A0B2QNQ1_GLYSO</name>
<proteinExistence type="predicted"/>
<dbReference type="EMBL" id="QZWG01000006">
    <property type="protein sequence ID" value="RZC08530.1"/>
    <property type="molecule type" value="Genomic_DNA"/>
</dbReference>
<keyword evidence="4" id="KW-1185">Reference proteome</keyword>
<dbReference type="Proteomes" id="UP000053555">
    <property type="component" value="Unassembled WGS sequence"/>
</dbReference>
<accession>A0A0B2QNQ1</accession>
<dbReference type="PANTHER" id="PTHR37736:SF1">
    <property type="entry name" value="GLYCINE-RICH PROTEIN"/>
    <property type="match status" value="1"/>
</dbReference>
<reference evidence="2" key="1">
    <citation type="submission" date="2014-07" db="EMBL/GenBank/DDBJ databases">
        <title>Identification of a novel salt tolerance gene in wild soybean by whole-genome sequencing.</title>
        <authorList>
            <person name="Lam H.-M."/>
            <person name="Qi X."/>
            <person name="Li M.-W."/>
            <person name="Liu X."/>
            <person name="Xie M."/>
            <person name="Ni M."/>
            <person name="Xu X."/>
        </authorList>
    </citation>
    <scope>NUCLEOTIDE SEQUENCE [LARGE SCALE GENOMIC DNA]</scope>
    <source>
        <tissue evidence="2">Root</tissue>
    </source>
</reference>
<reference evidence="3 4" key="2">
    <citation type="submission" date="2018-09" db="EMBL/GenBank/DDBJ databases">
        <title>A high-quality reference genome of wild soybean provides a powerful tool to mine soybean genomes.</title>
        <authorList>
            <person name="Xie M."/>
            <person name="Chung C.Y.L."/>
            <person name="Li M.-W."/>
            <person name="Wong F.-L."/>
            <person name="Chan T.-F."/>
            <person name="Lam H.-M."/>
        </authorList>
    </citation>
    <scope>NUCLEOTIDE SEQUENCE [LARGE SCALE GENOMIC DNA]</scope>
    <source>
        <strain evidence="4">cv. W05</strain>
        <tissue evidence="3">Hypocotyl of etiolated seedlings</tissue>
    </source>
</reference>
<evidence type="ECO:0000256" key="1">
    <source>
        <dbReference type="SAM" id="MobiDB-lite"/>
    </source>
</evidence>
<dbReference type="PANTHER" id="PTHR37736">
    <property type="entry name" value="GLYCINE-RICH PROTEIN"/>
    <property type="match status" value="1"/>
</dbReference>
<evidence type="ECO:0000313" key="3">
    <source>
        <dbReference type="EMBL" id="RZC08530.1"/>
    </source>
</evidence>
<feature type="region of interest" description="Disordered" evidence="1">
    <location>
        <begin position="51"/>
        <end position="77"/>
    </location>
</feature>
<gene>
    <name evidence="3" type="ORF">D0Y65_015298</name>
    <name evidence="2" type="ORF">glysoja_040901</name>
</gene>
<sequence length="77" mass="8647">MEEVVTQGKPLNKEHEEVLCSKPSILALIDELDKLQQPLAIALFEDLQINDTSSQNPCHETETETKRNHPSPPVQLS</sequence>
<dbReference type="EMBL" id="KN656562">
    <property type="protein sequence ID" value="KHN23080.1"/>
    <property type="molecule type" value="Genomic_DNA"/>
</dbReference>
<protein>
    <submittedName>
        <fullName evidence="2">Uncharacterized protein</fullName>
    </submittedName>
</protein>
<dbReference type="AlphaFoldDB" id="A0A0B2QNQ1"/>
<organism evidence="2">
    <name type="scientific">Glycine soja</name>
    <name type="common">Wild soybean</name>
    <dbReference type="NCBI Taxonomy" id="3848"/>
    <lineage>
        <taxon>Eukaryota</taxon>
        <taxon>Viridiplantae</taxon>
        <taxon>Streptophyta</taxon>
        <taxon>Embryophyta</taxon>
        <taxon>Tracheophyta</taxon>
        <taxon>Spermatophyta</taxon>
        <taxon>Magnoliopsida</taxon>
        <taxon>eudicotyledons</taxon>
        <taxon>Gunneridae</taxon>
        <taxon>Pentapetalae</taxon>
        <taxon>rosids</taxon>
        <taxon>fabids</taxon>
        <taxon>Fabales</taxon>
        <taxon>Fabaceae</taxon>
        <taxon>Papilionoideae</taxon>
        <taxon>50 kb inversion clade</taxon>
        <taxon>NPAAA clade</taxon>
        <taxon>indigoferoid/millettioid clade</taxon>
        <taxon>Phaseoleae</taxon>
        <taxon>Glycine</taxon>
        <taxon>Glycine subgen. Soja</taxon>
    </lineage>
</organism>
<evidence type="ECO:0000313" key="2">
    <source>
        <dbReference type="EMBL" id="KHN23080.1"/>
    </source>
</evidence>
<dbReference type="Proteomes" id="UP000289340">
    <property type="component" value="Chromosome 6"/>
</dbReference>
<evidence type="ECO:0000313" key="4">
    <source>
        <dbReference type="Proteomes" id="UP000289340"/>
    </source>
</evidence>